<keyword evidence="9" id="KW-1185">Reference proteome</keyword>
<evidence type="ECO:0000313" key="9">
    <source>
        <dbReference type="Proteomes" id="UP001497744"/>
    </source>
</evidence>
<dbReference type="Pfam" id="PF03834">
    <property type="entry name" value="Rad10"/>
    <property type="match status" value="1"/>
</dbReference>
<evidence type="ECO:0000256" key="5">
    <source>
        <dbReference type="ARBA" id="ARBA00023204"/>
    </source>
</evidence>
<dbReference type="InterPro" id="IPR047260">
    <property type="entry name" value="ERCC1-like_central_dom"/>
</dbReference>
<evidence type="ECO:0000313" key="8">
    <source>
        <dbReference type="EMBL" id="GIX63865.1"/>
    </source>
</evidence>
<keyword evidence="5" id="KW-0234">DNA repair</keyword>
<reference evidence="8 9" key="1">
    <citation type="submission" date="2021-06" db="EMBL/GenBank/DDBJ databases">
        <title>Genome sequence of Babesia caballi.</title>
        <authorList>
            <person name="Yamagishi J."/>
            <person name="Kidaka T."/>
            <person name="Ochi A."/>
        </authorList>
    </citation>
    <scope>NUCLEOTIDE SEQUENCE [LARGE SCALE GENOMIC DNA]</scope>
    <source>
        <strain evidence="8">USDA-D6B2</strain>
    </source>
</reference>
<dbReference type="PANTHER" id="PTHR12749:SF0">
    <property type="entry name" value="DNA EXCISION REPAIR PROTEIN ERCC-1"/>
    <property type="match status" value="1"/>
</dbReference>
<dbReference type="RefSeq" id="XP_067715934.1">
    <property type="nucleotide sequence ID" value="XM_067859833.1"/>
</dbReference>
<dbReference type="GO" id="GO:0000110">
    <property type="term" value="C:nucleotide-excision repair factor 1 complex"/>
    <property type="evidence" value="ECO:0007669"/>
    <property type="project" value="TreeGrafter"/>
</dbReference>
<dbReference type="GeneID" id="94195346"/>
<protein>
    <submittedName>
        <fullName evidence="8">ERCC1 nucleotide excision repair protein, putative</fullName>
    </submittedName>
</protein>
<dbReference type="GO" id="GO:0003697">
    <property type="term" value="F:single-stranded DNA binding"/>
    <property type="evidence" value="ECO:0007669"/>
    <property type="project" value="TreeGrafter"/>
</dbReference>
<dbReference type="GO" id="GO:0006312">
    <property type="term" value="P:mitotic recombination"/>
    <property type="evidence" value="ECO:0007669"/>
    <property type="project" value="TreeGrafter"/>
</dbReference>
<gene>
    <name evidence="8" type="ORF">BcabD6B2_33000</name>
</gene>
<dbReference type="Proteomes" id="UP001497744">
    <property type="component" value="Unassembled WGS sequence"/>
</dbReference>
<evidence type="ECO:0000256" key="4">
    <source>
        <dbReference type="ARBA" id="ARBA00023125"/>
    </source>
</evidence>
<dbReference type="AlphaFoldDB" id="A0AAV4LVG9"/>
<dbReference type="Gene3D" id="1.10.150.20">
    <property type="entry name" value="5' to 3' exonuclease, C-terminal subdomain"/>
    <property type="match status" value="1"/>
</dbReference>
<keyword evidence="6" id="KW-0539">Nucleus</keyword>
<keyword evidence="4" id="KW-0238">DNA-binding</keyword>
<dbReference type="GO" id="GO:0003684">
    <property type="term" value="F:damaged DNA binding"/>
    <property type="evidence" value="ECO:0007669"/>
    <property type="project" value="InterPro"/>
</dbReference>
<dbReference type="Gene3D" id="3.40.50.10130">
    <property type="match status" value="1"/>
</dbReference>
<sequence length="221" mass="25047">MDANTANLGDKHCILASVRQRGNPLIRHLTRVTCVEGDTQYDYKVSEEIQVLFLSLKYHRMHRGYIAARMKQLREHRVRNPFIICQVDIAEPQNAIGKRPSSRNVDSHTAELTLATFSLGYRLLLSWSARESAAVLEILKLDGQKGLEFLQRKQEKPHIQTVREIIACVRSVNSTDAVAIANRCDTVKQLMHISADKLEGIHGLGQRKVKALISAFNDNFF</sequence>
<dbReference type="InterPro" id="IPR010994">
    <property type="entry name" value="RuvA_2-like"/>
</dbReference>
<dbReference type="SUPFAM" id="SSF47781">
    <property type="entry name" value="RuvA domain 2-like"/>
    <property type="match status" value="1"/>
</dbReference>
<comment type="subcellular location">
    <subcellularLocation>
        <location evidence="1">Nucleus</location>
    </subcellularLocation>
</comment>
<evidence type="ECO:0000256" key="2">
    <source>
        <dbReference type="ARBA" id="ARBA00008283"/>
    </source>
</evidence>
<dbReference type="InterPro" id="IPR004579">
    <property type="entry name" value="ERCC1/RAD10/SWI10"/>
</dbReference>
<proteinExistence type="inferred from homology"/>
<dbReference type="SUPFAM" id="SSF52980">
    <property type="entry name" value="Restriction endonuclease-like"/>
    <property type="match status" value="1"/>
</dbReference>
<accession>A0AAV4LVG9</accession>
<feature type="domain" description="ERCC1-like central" evidence="7">
    <location>
        <begin position="14"/>
        <end position="140"/>
    </location>
</feature>
<comment type="similarity">
    <text evidence="2">Belongs to the ERCC1/RAD10/SWI10 family.</text>
</comment>
<evidence type="ECO:0000256" key="6">
    <source>
        <dbReference type="ARBA" id="ARBA00023242"/>
    </source>
</evidence>
<organism evidence="8 9">
    <name type="scientific">Babesia caballi</name>
    <dbReference type="NCBI Taxonomy" id="5871"/>
    <lineage>
        <taxon>Eukaryota</taxon>
        <taxon>Sar</taxon>
        <taxon>Alveolata</taxon>
        <taxon>Apicomplexa</taxon>
        <taxon>Aconoidasida</taxon>
        <taxon>Piroplasmida</taxon>
        <taxon>Babesiidae</taxon>
        <taxon>Babesia</taxon>
    </lineage>
</organism>
<dbReference type="PANTHER" id="PTHR12749">
    <property type="entry name" value="EXCISION REPAIR CROSS-COMPLEMENTING 1 ERCC1"/>
    <property type="match status" value="1"/>
</dbReference>
<dbReference type="GO" id="GO:0070914">
    <property type="term" value="P:UV-damage excision repair"/>
    <property type="evidence" value="ECO:0007669"/>
    <property type="project" value="TreeGrafter"/>
</dbReference>
<keyword evidence="3" id="KW-0227">DNA damage</keyword>
<dbReference type="GO" id="GO:0070522">
    <property type="term" value="C:ERCC4-ERCC1 complex"/>
    <property type="evidence" value="ECO:0007669"/>
    <property type="project" value="TreeGrafter"/>
</dbReference>
<dbReference type="InterPro" id="IPR011335">
    <property type="entry name" value="Restrct_endonuc-II-like"/>
</dbReference>
<name>A0AAV4LVG9_BABCB</name>
<dbReference type="EMBL" id="BPLF01000002">
    <property type="protein sequence ID" value="GIX63865.1"/>
    <property type="molecule type" value="Genomic_DNA"/>
</dbReference>
<comment type="caution">
    <text evidence="8">The sequence shown here is derived from an EMBL/GenBank/DDBJ whole genome shotgun (WGS) entry which is preliminary data.</text>
</comment>
<dbReference type="GO" id="GO:0006302">
    <property type="term" value="P:double-strand break repair"/>
    <property type="evidence" value="ECO:0007669"/>
    <property type="project" value="UniProtKB-ARBA"/>
</dbReference>
<evidence type="ECO:0000259" key="7">
    <source>
        <dbReference type="Pfam" id="PF03834"/>
    </source>
</evidence>
<evidence type="ECO:0000256" key="1">
    <source>
        <dbReference type="ARBA" id="ARBA00004123"/>
    </source>
</evidence>
<evidence type="ECO:0000256" key="3">
    <source>
        <dbReference type="ARBA" id="ARBA00022763"/>
    </source>
</evidence>
<dbReference type="CDD" id="cd22325">
    <property type="entry name" value="ERCC1_C-like"/>
    <property type="match status" value="1"/>
</dbReference>